<evidence type="ECO:0000256" key="2">
    <source>
        <dbReference type="ARBA" id="ARBA00022801"/>
    </source>
</evidence>
<dbReference type="Pfam" id="PF17132">
    <property type="entry name" value="Glyco_hydro_106"/>
    <property type="match status" value="1"/>
</dbReference>
<name>C6XTA5_PEDHD</name>
<dbReference type="PANTHER" id="PTHR43817:SF1">
    <property type="entry name" value="HYDROLASE, FAMILY 43, PUTATIVE (AFU_ORTHOLOGUE AFUA_3G01660)-RELATED"/>
    <property type="match status" value="1"/>
</dbReference>
<dbReference type="InterPro" id="IPR008979">
    <property type="entry name" value="Galactose-bd-like_sf"/>
</dbReference>
<accession>C6XTA5</accession>
<dbReference type="PANTHER" id="PTHR43817">
    <property type="entry name" value="GLYCOSYL HYDROLASE"/>
    <property type="match status" value="1"/>
</dbReference>
<protein>
    <submittedName>
        <fullName evidence="4">Glycoside hydrolase family 2 sugar binding</fullName>
    </submittedName>
</protein>
<dbReference type="HOGENOM" id="CLU_003772_2_1_10"/>
<sequence length="987" mass="110230">MPNLNRRKFIQISSLVAANMAVFSLNSKASIFDEKLTEEELTLKLLKAGFTNPPDSAKASCYWWWFNSLVDEEGISLDLAEFKAKGMGGVLLINSISGFGSGPIPEGPKFLSDEWRSLFRHALKEADRHGIEVGVNLSTGWAMGGAWIKPEDSGRWLLQAKTRLSGPARFSGKLPLPGSRDGYDNAKQLFIKDYIDLPMEQLDYRDTSVVAYKEIPGALSLKDGDRARSFAAKSNRLDASSHAEAAEVMEPTLLPWTASADDKPVSSSDVIDLTSKVTTDGQLEWDVPEGNWILIRTGHRMTGARTAYALPEAAGLEIDWLDKKGVERQFEHLGNILLKEAGEFKGKSLKYFHDDSFEDGFPNWTSEFLKHFKGYRGYDATPYLPVFAGVVIDSAEISERFLYDYRKTVADCMADGHYKRFAELCHENGLQVQSEAGGPSWSGTMCMDALKNLGRMDLPMGEFWQGKTFVQHDQNQVGKLVASAAHIYGKKKVSAEALTSFKPHWSDSPESLKPVADRAFCEGINRFVIHTSTATRPRDGKPGYEYGAGTHFNRNITWWEKAGSFLDYVNRCQYLLQSGLFVADVLYYNGDWAPNLVAPKRTDPALGKGYDYDVCNEEVLLTRLSVKNKRIVLPDGMSYALMVLPEVSFMPLPVAKKIRELVKAGATIIGPKPVKDPGLKNYPQCDQELDQIAEEIWGSAAVITGQTVRAVLLNKGIVPDFEYTGEANYIDFIHRTTKDAEIYFLANRKEAAAKTTCTFRVSTGYHPQLWDAVSGRILPMPVYKAAKGRIAIEFDFLPHHSIFVIFVKSARPVLKPADEWLFQGRLGLALLQEIKGTWEVSFDPKWGGPERVTFNSLQDWSKSEDERIRYYSGKAIYRKQFDLDMPLAKGKQLFLDLGVVKNIASVKLNGKDPGTIWTAPWMVDISGALKTSGNQLEIEIINLWPNRLIGDAALPIEKRLTNTNIIFKKEDKLLSSGLLGPVSIQVR</sequence>
<reference evidence="4 5" key="1">
    <citation type="journal article" date="2009" name="Stand. Genomic Sci.">
        <title>Complete genome sequence of Pedobacter heparinus type strain (HIM 762-3).</title>
        <authorList>
            <person name="Han C."/>
            <person name="Spring S."/>
            <person name="Lapidus A."/>
            <person name="Del Rio T.G."/>
            <person name="Tice H."/>
            <person name="Copeland A."/>
            <person name="Cheng J.F."/>
            <person name="Lucas S."/>
            <person name="Chen F."/>
            <person name="Nolan M."/>
            <person name="Bruce D."/>
            <person name="Goodwin L."/>
            <person name="Pitluck S."/>
            <person name="Ivanova N."/>
            <person name="Mavromatis K."/>
            <person name="Mikhailova N."/>
            <person name="Pati A."/>
            <person name="Chen A."/>
            <person name="Palaniappan K."/>
            <person name="Land M."/>
            <person name="Hauser L."/>
            <person name="Chang Y.J."/>
            <person name="Jeffries C.C."/>
            <person name="Saunders E."/>
            <person name="Chertkov O."/>
            <person name="Brettin T."/>
            <person name="Goker M."/>
            <person name="Rohde M."/>
            <person name="Bristow J."/>
            <person name="Eisen J.A."/>
            <person name="Markowitz V."/>
            <person name="Hugenholtz P."/>
            <person name="Kyrpides N.C."/>
            <person name="Klenk H.P."/>
            <person name="Detter J.C."/>
        </authorList>
    </citation>
    <scope>NUCLEOTIDE SEQUENCE [LARGE SCALE GENOMIC DNA]</scope>
    <source>
        <strain evidence="5">ATCC 13125 / DSM 2366 / CIP 104194 / JCM 7457 / NBRC 12017 / NCIMB 9290 / NRRL B-14731 / HIM 762-3</strain>
    </source>
</reference>
<evidence type="ECO:0000313" key="5">
    <source>
        <dbReference type="Proteomes" id="UP000000852"/>
    </source>
</evidence>
<evidence type="ECO:0000256" key="3">
    <source>
        <dbReference type="SAM" id="SignalP"/>
    </source>
</evidence>
<dbReference type="GO" id="GO:0016787">
    <property type="term" value="F:hydrolase activity"/>
    <property type="evidence" value="ECO:0007669"/>
    <property type="project" value="UniProtKB-KW"/>
</dbReference>
<dbReference type="Proteomes" id="UP000000852">
    <property type="component" value="Chromosome"/>
</dbReference>
<dbReference type="SUPFAM" id="SSF49785">
    <property type="entry name" value="Galactose-binding domain-like"/>
    <property type="match status" value="1"/>
</dbReference>
<evidence type="ECO:0000256" key="1">
    <source>
        <dbReference type="ARBA" id="ARBA00022729"/>
    </source>
</evidence>
<keyword evidence="1 3" id="KW-0732">Signal</keyword>
<dbReference type="RefSeq" id="WP_015809292.1">
    <property type="nucleotide sequence ID" value="NC_013061.1"/>
</dbReference>
<dbReference type="NCBIfam" id="NF045579">
    <property type="entry name" value="rhamnoside_JR"/>
    <property type="match status" value="1"/>
</dbReference>
<dbReference type="Gene3D" id="2.60.120.260">
    <property type="entry name" value="Galactose-binding domain-like"/>
    <property type="match status" value="1"/>
</dbReference>
<dbReference type="AlphaFoldDB" id="C6XTA5"/>
<dbReference type="STRING" id="485917.Phep_3492"/>
<feature type="chain" id="PRO_5002974087" evidence="3">
    <location>
        <begin position="30"/>
        <end position="987"/>
    </location>
</feature>
<proteinExistence type="predicted"/>
<gene>
    <name evidence="4" type="ordered locus">Phep_3492</name>
</gene>
<feature type="signal peptide" evidence="3">
    <location>
        <begin position="1"/>
        <end position="29"/>
    </location>
</feature>
<keyword evidence="5" id="KW-1185">Reference proteome</keyword>
<dbReference type="CAZy" id="GH106">
    <property type="family name" value="Glycoside Hydrolase Family 106"/>
</dbReference>
<dbReference type="KEGG" id="phe:Phep_3492"/>
<organism evidence="4 5">
    <name type="scientific">Pedobacter heparinus (strain ATCC 13125 / DSM 2366 / CIP 104194 / JCM 7457 / NBRC 12017 / NCIMB 9290 / NRRL B-14731 / HIM 762-3)</name>
    <dbReference type="NCBI Taxonomy" id="485917"/>
    <lineage>
        <taxon>Bacteria</taxon>
        <taxon>Pseudomonadati</taxon>
        <taxon>Bacteroidota</taxon>
        <taxon>Sphingobacteriia</taxon>
        <taxon>Sphingobacteriales</taxon>
        <taxon>Sphingobacteriaceae</taxon>
        <taxon>Pedobacter</taxon>
    </lineage>
</organism>
<dbReference type="eggNOG" id="COG3250">
    <property type="taxonomic scope" value="Bacteria"/>
</dbReference>
<evidence type="ECO:0000313" key="4">
    <source>
        <dbReference type="EMBL" id="ACU05683.1"/>
    </source>
</evidence>
<dbReference type="OrthoDB" id="9761519at2"/>
<keyword evidence="2 4" id="KW-0378">Hydrolase</keyword>
<dbReference type="EMBL" id="CP001681">
    <property type="protein sequence ID" value="ACU05683.1"/>
    <property type="molecule type" value="Genomic_DNA"/>
</dbReference>